<accession>A0A9W9CMM1</accession>
<dbReference type="AlphaFoldDB" id="A0A9W9CMM1"/>
<evidence type="ECO:0000313" key="4">
    <source>
        <dbReference type="Proteomes" id="UP001140560"/>
    </source>
</evidence>
<dbReference type="EMBL" id="JAPEUY010000008">
    <property type="protein sequence ID" value="KAJ4370365.1"/>
    <property type="molecule type" value="Genomic_DNA"/>
</dbReference>
<dbReference type="CDD" id="cd09917">
    <property type="entry name" value="F-box_SF"/>
    <property type="match status" value="1"/>
</dbReference>
<dbReference type="InterPro" id="IPR036047">
    <property type="entry name" value="F-box-like_dom_sf"/>
</dbReference>
<evidence type="ECO:0000256" key="1">
    <source>
        <dbReference type="SAM" id="MobiDB-lite"/>
    </source>
</evidence>
<keyword evidence="4" id="KW-1185">Reference proteome</keyword>
<feature type="region of interest" description="Disordered" evidence="1">
    <location>
        <begin position="237"/>
        <end position="267"/>
    </location>
</feature>
<dbReference type="Pfam" id="PF00646">
    <property type="entry name" value="F-box"/>
    <property type="match status" value="1"/>
</dbReference>
<feature type="region of interest" description="Disordered" evidence="1">
    <location>
        <begin position="1"/>
        <end position="27"/>
    </location>
</feature>
<comment type="caution">
    <text evidence="3">The sequence shown here is derived from an EMBL/GenBank/DDBJ whole genome shotgun (WGS) entry which is preliminary data.</text>
</comment>
<evidence type="ECO:0000259" key="2">
    <source>
        <dbReference type="PROSITE" id="PS50181"/>
    </source>
</evidence>
<gene>
    <name evidence="3" type="ORF">N0V83_004883</name>
</gene>
<dbReference type="OrthoDB" id="3642468at2759"/>
<dbReference type="SUPFAM" id="SSF81383">
    <property type="entry name" value="F-box domain"/>
    <property type="match status" value="1"/>
</dbReference>
<reference evidence="3" key="1">
    <citation type="submission" date="2022-10" db="EMBL/GenBank/DDBJ databases">
        <title>Tapping the CABI collections for fungal endophytes: first genome assemblies for Collariella, Neodidymelliopsis, Ascochyta clinopodiicola, Didymella pomorum, Didymosphaeria variabile, Neocosmospora piperis and Neocucurbitaria cava.</title>
        <authorList>
            <person name="Hill R."/>
        </authorList>
    </citation>
    <scope>NUCLEOTIDE SEQUENCE</scope>
    <source>
        <strain evidence="3">IMI 356814</strain>
    </source>
</reference>
<organism evidence="3 4">
    <name type="scientific">Neocucurbitaria cava</name>
    <dbReference type="NCBI Taxonomy" id="798079"/>
    <lineage>
        <taxon>Eukaryota</taxon>
        <taxon>Fungi</taxon>
        <taxon>Dikarya</taxon>
        <taxon>Ascomycota</taxon>
        <taxon>Pezizomycotina</taxon>
        <taxon>Dothideomycetes</taxon>
        <taxon>Pleosporomycetidae</taxon>
        <taxon>Pleosporales</taxon>
        <taxon>Pleosporineae</taxon>
        <taxon>Cucurbitariaceae</taxon>
        <taxon>Neocucurbitaria</taxon>
    </lineage>
</organism>
<sequence>MPRHVSDDTDDDDADAAREDTTAALTLHNKRTARMQRKEATRRQKREAMVALSKLPTELILESLRHVAPRDAFSFRAVNRRFHALVDAHAGVLGDAMVQRRYSLLAQCLPRPKRLADTPAPVQALLTAGARQKQLSIHKRPYQHIQAPDAHELCTCLTCILAWNNLGLVLDFAHWQAYLDAGEPLPVVARGTTPDWNTQLVARSARIARRAVDSPLWYARILEAHLDSTVRSIRRHAQNKGNQRPHVAMTPADADSGTDGFLSKPGPPSIEFPYQRDEYYMLEAYLPNRWWKKVEGRWVYSIAGHHERDLELVQRLASR</sequence>
<evidence type="ECO:0000313" key="3">
    <source>
        <dbReference type="EMBL" id="KAJ4370365.1"/>
    </source>
</evidence>
<name>A0A9W9CMM1_9PLEO</name>
<protein>
    <recommendedName>
        <fullName evidence="2">F-box domain-containing protein</fullName>
    </recommendedName>
</protein>
<dbReference type="Proteomes" id="UP001140560">
    <property type="component" value="Unassembled WGS sequence"/>
</dbReference>
<proteinExistence type="predicted"/>
<dbReference type="PROSITE" id="PS50181">
    <property type="entry name" value="FBOX"/>
    <property type="match status" value="1"/>
</dbReference>
<feature type="domain" description="F-box" evidence="2">
    <location>
        <begin position="49"/>
        <end position="101"/>
    </location>
</feature>
<dbReference type="InterPro" id="IPR001810">
    <property type="entry name" value="F-box_dom"/>
</dbReference>